<dbReference type="HOGENOM" id="CLU_2961545_0_0_1"/>
<reference evidence="2" key="1">
    <citation type="journal article" date="2012" name="BMC Genomics">
        <title>Genome sequence of the necrotrophic fungus Penicillium digitatum, the main postharvest pathogen of citrus.</title>
        <authorList>
            <person name="Marcet-Houben M."/>
            <person name="Ballester A.-R."/>
            <person name="de la Fuente B."/>
            <person name="Harries E."/>
            <person name="Marcos J.F."/>
            <person name="Gonzalez-Candelas L."/>
            <person name="Gabaldon T."/>
        </authorList>
    </citation>
    <scope>NUCLEOTIDE SEQUENCE [LARGE SCALE GENOMIC DNA]</scope>
    <source>
        <strain evidence="2">Pd1 / CECT 20795</strain>
    </source>
</reference>
<name>K9FEU4_PEND1</name>
<dbReference type="VEuPathDB" id="FungiDB:PDIP_77380"/>
<dbReference type="KEGG" id="pdp:PDIP_77380"/>
<dbReference type="Proteomes" id="UP000009886">
    <property type="component" value="Unassembled WGS sequence"/>
</dbReference>
<evidence type="ECO:0000313" key="1">
    <source>
        <dbReference type="EMBL" id="EKV06702.1"/>
    </source>
</evidence>
<sequence>MRKAWVRTQPAVSVLDSSFWGNPTCFCPRDPSLHFCSTAPTGKFCGLFSLRDDTGVDAG</sequence>
<proteinExistence type="predicted"/>
<accession>K9FEU4</accession>
<dbReference type="AlphaFoldDB" id="K9FEU4"/>
<protein>
    <submittedName>
        <fullName evidence="1">Uncharacterized protein</fullName>
    </submittedName>
</protein>
<organism evidence="1 2">
    <name type="scientific">Penicillium digitatum (strain Pd1 / CECT 20795)</name>
    <name type="common">Green mold</name>
    <dbReference type="NCBI Taxonomy" id="1170230"/>
    <lineage>
        <taxon>Eukaryota</taxon>
        <taxon>Fungi</taxon>
        <taxon>Dikarya</taxon>
        <taxon>Ascomycota</taxon>
        <taxon>Pezizomycotina</taxon>
        <taxon>Eurotiomycetes</taxon>
        <taxon>Eurotiomycetidae</taxon>
        <taxon>Eurotiales</taxon>
        <taxon>Aspergillaceae</taxon>
        <taxon>Penicillium</taxon>
    </lineage>
</organism>
<evidence type="ECO:0000313" key="2">
    <source>
        <dbReference type="Proteomes" id="UP000009886"/>
    </source>
</evidence>
<gene>
    <name evidence="1" type="ORF">PDIP_77380</name>
</gene>
<comment type="caution">
    <text evidence="1">The sequence shown here is derived from an EMBL/GenBank/DDBJ whole genome shotgun (WGS) entry which is preliminary data.</text>
</comment>
<dbReference type="EMBL" id="AKCU01000473">
    <property type="protein sequence ID" value="EKV06702.1"/>
    <property type="molecule type" value="Genomic_DNA"/>
</dbReference>